<dbReference type="PANTHER" id="PTHR11705:SF153">
    <property type="entry name" value="ZINC CARBOXYPEPTIDASE A 1-LIKE PROTEIN"/>
    <property type="match status" value="1"/>
</dbReference>
<comment type="subcellular location">
    <subcellularLocation>
        <location evidence="2">Secreted</location>
    </subcellularLocation>
</comment>
<dbReference type="Pfam" id="PF00246">
    <property type="entry name" value="Peptidase_M14"/>
    <property type="match status" value="1"/>
</dbReference>
<dbReference type="AlphaFoldDB" id="A0A7R9CSS7"/>
<evidence type="ECO:0000256" key="7">
    <source>
        <dbReference type="ARBA" id="ARBA00022723"/>
    </source>
</evidence>
<dbReference type="FunFam" id="3.40.630.10:FF:000040">
    <property type="entry name" value="zinc carboxypeptidase"/>
    <property type="match status" value="1"/>
</dbReference>
<dbReference type="GO" id="GO:0006508">
    <property type="term" value="P:proteolysis"/>
    <property type="evidence" value="ECO:0007669"/>
    <property type="project" value="UniProtKB-KW"/>
</dbReference>
<dbReference type="InterPro" id="IPR036990">
    <property type="entry name" value="M14A-like_propep"/>
</dbReference>
<dbReference type="PROSITE" id="PS00133">
    <property type="entry name" value="CARBOXYPEPT_ZN_2"/>
    <property type="match status" value="1"/>
</dbReference>
<feature type="active site" description="Proton donor/acceptor" evidence="15">
    <location>
        <position position="383"/>
    </location>
</feature>
<dbReference type="Pfam" id="PF02244">
    <property type="entry name" value="Propep_M14"/>
    <property type="match status" value="1"/>
</dbReference>
<dbReference type="InterPro" id="IPR000834">
    <property type="entry name" value="Peptidase_M14"/>
</dbReference>
<dbReference type="InterPro" id="IPR003146">
    <property type="entry name" value="M14A_act_pep"/>
</dbReference>
<keyword evidence="7" id="KW-0479">Metal-binding</keyword>
<evidence type="ECO:0000256" key="3">
    <source>
        <dbReference type="ARBA" id="ARBA00005988"/>
    </source>
</evidence>
<evidence type="ECO:0000256" key="15">
    <source>
        <dbReference type="PROSITE-ProRule" id="PRU01379"/>
    </source>
</evidence>
<dbReference type="SMART" id="SM00631">
    <property type="entry name" value="Zn_pept"/>
    <property type="match status" value="1"/>
</dbReference>
<feature type="chain" id="PRO_5030699960" description="Zinc carboxypeptidase A 1" evidence="16">
    <location>
        <begin position="25"/>
        <end position="421"/>
    </location>
</feature>
<evidence type="ECO:0000256" key="16">
    <source>
        <dbReference type="SAM" id="SignalP"/>
    </source>
</evidence>
<keyword evidence="9" id="KW-0378">Hydrolase</keyword>
<dbReference type="Gene3D" id="3.30.70.340">
    <property type="entry name" value="Metallocarboxypeptidase-like"/>
    <property type="match status" value="1"/>
</dbReference>
<proteinExistence type="inferred from homology"/>
<keyword evidence="6" id="KW-0645">Protease</keyword>
<reference evidence="18" key="1">
    <citation type="submission" date="2020-11" db="EMBL/GenBank/DDBJ databases">
        <authorList>
            <person name="Tran Van P."/>
        </authorList>
    </citation>
    <scope>NUCLEOTIDE SEQUENCE</scope>
</reference>
<keyword evidence="4" id="KW-0964">Secreted</keyword>
<evidence type="ECO:0000256" key="14">
    <source>
        <dbReference type="ARBA" id="ARBA00069039"/>
    </source>
</evidence>
<dbReference type="EMBL" id="OD001275">
    <property type="protein sequence ID" value="CAD7401293.1"/>
    <property type="molecule type" value="Genomic_DNA"/>
</dbReference>
<keyword evidence="12" id="KW-1015">Disulfide bond</keyword>
<dbReference type="PRINTS" id="PR00765">
    <property type="entry name" value="CRBOXYPTASEA"/>
</dbReference>
<evidence type="ECO:0000256" key="6">
    <source>
        <dbReference type="ARBA" id="ARBA00022670"/>
    </source>
</evidence>
<dbReference type="InterPro" id="IPR057246">
    <property type="entry name" value="CARBOXYPEPT_ZN_1"/>
</dbReference>
<keyword evidence="8 16" id="KW-0732">Signal</keyword>
<dbReference type="GO" id="GO:0004181">
    <property type="term" value="F:metallocarboxypeptidase activity"/>
    <property type="evidence" value="ECO:0007669"/>
    <property type="project" value="InterPro"/>
</dbReference>
<comment type="cofactor">
    <cofactor evidence="1">
        <name>Zn(2+)</name>
        <dbReference type="ChEBI" id="CHEBI:29105"/>
    </cofactor>
</comment>
<dbReference type="Gene3D" id="3.40.630.10">
    <property type="entry name" value="Zn peptidases"/>
    <property type="match status" value="1"/>
</dbReference>
<dbReference type="GO" id="GO:0005615">
    <property type="term" value="C:extracellular space"/>
    <property type="evidence" value="ECO:0007669"/>
    <property type="project" value="TreeGrafter"/>
</dbReference>
<dbReference type="InterPro" id="IPR057247">
    <property type="entry name" value="CARBOXYPEPT_ZN_2"/>
</dbReference>
<dbReference type="FunFam" id="3.30.70.340:FF:000002">
    <property type="entry name" value="Carboxypeptidase A"/>
    <property type="match status" value="1"/>
</dbReference>
<protein>
    <recommendedName>
        <fullName evidence="14">Zinc carboxypeptidase A 1</fullName>
    </recommendedName>
</protein>
<dbReference type="CDD" id="cd03860">
    <property type="entry name" value="M14_CP_A-B_like"/>
    <property type="match status" value="1"/>
</dbReference>
<comment type="similarity">
    <text evidence="3 15">Belongs to the peptidase M14 family.</text>
</comment>
<evidence type="ECO:0000256" key="1">
    <source>
        <dbReference type="ARBA" id="ARBA00001947"/>
    </source>
</evidence>
<dbReference type="SUPFAM" id="SSF54897">
    <property type="entry name" value="Protease propeptides/inhibitors"/>
    <property type="match status" value="1"/>
</dbReference>
<keyword evidence="11" id="KW-0482">Metalloprotease</keyword>
<evidence type="ECO:0000259" key="17">
    <source>
        <dbReference type="PROSITE" id="PS52035"/>
    </source>
</evidence>
<keyword evidence="5" id="KW-0121">Carboxypeptidase</keyword>
<dbReference type="PANTHER" id="PTHR11705">
    <property type="entry name" value="PROTEASE FAMILY M14 CARBOXYPEPTIDASE A,B"/>
    <property type="match status" value="1"/>
</dbReference>
<evidence type="ECO:0000256" key="11">
    <source>
        <dbReference type="ARBA" id="ARBA00023049"/>
    </source>
</evidence>
<dbReference type="SUPFAM" id="SSF53187">
    <property type="entry name" value="Zn-dependent exopeptidases"/>
    <property type="match status" value="1"/>
</dbReference>
<comment type="function">
    <text evidence="13">Involved in the digestion of the blood meal.</text>
</comment>
<sequence length="421" mass="47004">MLRKGLSMWVGIVLLAVALVEVSAYGKARFDNYVVYKVTPTTQHQLNALRMLEDQPDGLNFWTGVTYLNASVDIMVPPHRIADFEDMLDFLQAKYVIFIENVQKLIDNEQPPTRAGGERRLDWTGYYRISEIYAWLDELISANPGGRVQGITVGSTYEGREIRGLKITNNINNPSIFIEAGIHAREWISPAVTTYIIDAILHSTNTTVRSAVDAYNWYIVPSSNPDGYEFTHTGNRMWRKTRSRGSLLCHGADPNRNWGYKWRTGGSSSNQCTDTYAGASAFSEIETRTIANYVTSIASELKIYLSIHSFSQLLLLPYGVRTSVPSNYNTLLDIGQKTADALAVRYGTRYTVGNIVDLLYVASGSSVDWAMGVHGIPIAYVYELRDLGQHGFILPADQIIPSGEETLDSLVTLITEAQKTF</sequence>
<evidence type="ECO:0000256" key="8">
    <source>
        <dbReference type="ARBA" id="ARBA00022729"/>
    </source>
</evidence>
<gene>
    <name evidence="18" type="ORF">TPSB3V08_LOCUS3022</name>
</gene>
<evidence type="ECO:0000256" key="5">
    <source>
        <dbReference type="ARBA" id="ARBA00022645"/>
    </source>
</evidence>
<evidence type="ECO:0000256" key="10">
    <source>
        <dbReference type="ARBA" id="ARBA00022833"/>
    </source>
</evidence>
<evidence type="ECO:0000256" key="2">
    <source>
        <dbReference type="ARBA" id="ARBA00004613"/>
    </source>
</evidence>
<evidence type="ECO:0000256" key="13">
    <source>
        <dbReference type="ARBA" id="ARBA00057299"/>
    </source>
</evidence>
<feature type="signal peptide" evidence="16">
    <location>
        <begin position="1"/>
        <end position="24"/>
    </location>
</feature>
<evidence type="ECO:0000313" key="18">
    <source>
        <dbReference type="EMBL" id="CAD7401293.1"/>
    </source>
</evidence>
<feature type="domain" description="Peptidase M14" evidence="17">
    <location>
        <begin position="125"/>
        <end position="417"/>
    </location>
</feature>
<evidence type="ECO:0000256" key="12">
    <source>
        <dbReference type="ARBA" id="ARBA00023157"/>
    </source>
</evidence>
<name>A0A7R9CSS7_TIMPO</name>
<keyword evidence="10" id="KW-0862">Zinc</keyword>
<organism evidence="18">
    <name type="scientific">Timema poppense</name>
    <name type="common">Walking stick</name>
    <dbReference type="NCBI Taxonomy" id="170557"/>
    <lineage>
        <taxon>Eukaryota</taxon>
        <taxon>Metazoa</taxon>
        <taxon>Ecdysozoa</taxon>
        <taxon>Arthropoda</taxon>
        <taxon>Hexapoda</taxon>
        <taxon>Insecta</taxon>
        <taxon>Pterygota</taxon>
        <taxon>Neoptera</taxon>
        <taxon>Polyneoptera</taxon>
        <taxon>Phasmatodea</taxon>
        <taxon>Timematodea</taxon>
        <taxon>Timematoidea</taxon>
        <taxon>Timematidae</taxon>
        <taxon>Timema</taxon>
    </lineage>
</organism>
<evidence type="ECO:0000256" key="4">
    <source>
        <dbReference type="ARBA" id="ARBA00022525"/>
    </source>
</evidence>
<accession>A0A7R9CSS7</accession>
<evidence type="ECO:0000256" key="9">
    <source>
        <dbReference type="ARBA" id="ARBA00022801"/>
    </source>
</evidence>
<dbReference type="GO" id="GO:0008270">
    <property type="term" value="F:zinc ion binding"/>
    <property type="evidence" value="ECO:0007669"/>
    <property type="project" value="InterPro"/>
</dbReference>
<dbReference type="PROSITE" id="PS52035">
    <property type="entry name" value="PEPTIDASE_M14"/>
    <property type="match status" value="1"/>
</dbReference>
<dbReference type="PROSITE" id="PS00132">
    <property type="entry name" value="CARBOXYPEPT_ZN_1"/>
    <property type="match status" value="1"/>
</dbReference>